<protein>
    <recommendedName>
        <fullName evidence="4">Yip1 domain-containing protein</fullName>
    </recommendedName>
</protein>
<feature type="transmembrane region" description="Helical" evidence="1">
    <location>
        <begin position="63"/>
        <end position="84"/>
    </location>
</feature>
<feature type="transmembrane region" description="Helical" evidence="1">
    <location>
        <begin position="138"/>
        <end position="161"/>
    </location>
</feature>
<accession>A0ABW5WYM2</accession>
<evidence type="ECO:0008006" key="4">
    <source>
        <dbReference type="Google" id="ProtNLM"/>
    </source>
</evidence>
<keyword evidence="1" id="KW-0812">Transmembrane</keyword>
<keyword evidence="1" id="KW-1133">Transmembrane helix</keyword>
<dbReference type="EMBL" id="JBHUOQ010000003">
    <property type="protein sequence ID" value="MFD2830549.1"/>
    <property type="molecule type" value="Genomic_DNA"/>
</dbReference>
<feature type="transmembrane region" description="Helical" evidence="1">
    <location>
        <begin position="21"/>
        <end position="43"/>
    </location>
</feature>
<sequence length="200" mass="23243">MKYILHNFKKLHTNFDDGFSLPPFMSVSLLMIYSIILGAFGYLVGIDLFSYEIYAFDHIFQSLVIQSLILLIFINSNIIILYFFIKFFRKRTVSIITIYSYYALFGTVIFTVAVLLYFTVIGGHYIADIPIGPLRIMFGISIIIILTLTNLYPAILLFLTLKKEPIDVFWPIILCVLIIHAMTFLLFRVWDTVDILLLWL</sequence>
<comment type="caution">
    <text evidence="2">The sequence shown here is derived from an EMBL/GenBank/DDBJ whole genome shotgun (WGS) entry which is preliminary data.</text>
</comment>
<gene>
    <name evidence="2" type="ORF">ACFSX4_08755</name>
</gene>
<proteinExistence type="predicted"/>
<feature type="transmembrane region" description="Helical" evidence="1">
    <location>
        <begin position="168"/>
        <end position="190"/>
    </location>
</feature>
<evidence type="ECO:0000313" key="2">
    <source>
        <dbReference type="EMBL" id="MFD2830549.1"/>
    </source>
</evidence>
<organism evidence="2 3">
    <name type="scientific">Corticicoccus populi</name>
    <dbReference type="NCBI Taxonomy" id="1812821"/>
    <lineage>
        <taxon>Bacteria</taxon>
        <taxon>Bacillati</taxon>
        <taxon>Bacillota</taxon>
        <taxon>Bacilli</taxon>
        <taxon>Bacillales</taxon>
        <taxon>Staphylococcaceae</taxon>
        <taxon>Corticicoccus</taxon>
    </lineage>
</organism>
<keyword evidence="3" id="KW-1185">Reference proteome</keyword>
<reference evidence="3" key="1">
    <citation type="journal article" date="2019" name="Int. J. Syst. Evol. Microbiol.">
        <title>The Global Catalogue of Microorganisms (GCM) 10K type strain sequencing project: providing services to taxonomists for standard genome sequencing and annotation.</title>
        <authorList>
            <consortium name="The Broad Institute Genomics Platform"/>
            <consortium name="The Broad Institute Genome Sequencing Center for Infectious Disease"/>
            <person name="Wu L."/>
            <person name="Ma J."/>
        </authorList>
    </citation>
    <scope>NUCLEOTIDE SEQUENCE [LARGE SCALE GENOMIC DNA]</scope>
    <source>
        <strain evidence="3">KCTC 33575</strain>
    </source>
</reference>
<evidence type="ECO:0000256" key="1">
    <source>
        <dbReference type="SAM" id="Phobius"/>
    </source>
</evidence>
<evidence type="ECO:0000313" key="3">
    <source>
        <dbReference type="Proteomes" id="UP001597519"/>
    </source>
</evidence>
<feature type="transmembrane region" description="Helical" evidence="1">
    <location>
        <begin position="96"/>
        <end position="118"/>
    </location>
</feature>
<keyword evidence="1" id="KW-0472">Membrane</keyword>
<dbReference type="Proteomes" id="UP001597519">
    <property type="component" value="Unassembled WGS sequence"/>
</dbReference>
<dbReference type="RefSeq" id="WP_377773686.1">
    <property type="nucleotide sequence ID" value="NZ_JBHUOQ010000003.1"/>
</dbReference>
<name>A0ABW5WYM2_9STAP</name>